<proteinExistence type="predicted"/>
<dbReference type="OrthoDB" id="5973102at2759"/>
<dbReference type="KEGG" id="cvr:CHLNCDRAFT_144065"/>
<feature type="transmembrane region" description="Helical" evidence="2">
    <location>
        <begin position="26"/>
        <end position="45"/>
    </location>
</feature>
<keyword evidence="4" id="KW-1185">Reference proteome</keyword>
<evidence type="ECO:0000313" key="3">
    <source>
        <dbReference type="EMBL" id="EFN56697.1"/>
    </source>
</evidence>
<organism evidence="4">
    <name type="scientific">Chlorella variabilis</name>
    <name type="common">Green alga</name>
    <dbReference type="NCBI Taxonomy" id="554065"/>
    <lineage>
        <taxon>Eukaryota</taxon>
        <taxon>Viridiplantae</taxon>
        <taxon>Chlorophyta</taxon>
        <taxon>core chlorophytes</taxon>
        <taxon>Trebouxiophyceae</taxon>
        <taxon>Chlorellales</taxon>
        <taxon>Chlorellaceae</taxon>
        <taxon>Chlorella clade</taxon>
        <taxon>Chlorella</taxon>
    </lineage>
</organism>
<reference evidence="3 4" key="1">
    <citation type="journal article" date="2010" name="Plant Cell">
        <title>The Chlorella variabilis NC64A genome reveals adaptation to photosymbiosis, coevolution with viruses, and cryptic sex.</title>
        <authorList>
            <person name="Blanc G."/>
            <person name="Duncan G."/>
            <person name="Agarkova I."/>
            <person name="Borodovsky M."/>
            <person name="Gurnon J."/>
            <person name="Kuo A."/>
            <person name="Lindquist E."/>
            <person name="Lucas S."/>
            <person name="Pangilinan J."/>
            <person name="Polle J."/>
            <person name="Salamov A."/>
            <person name="Terry A."/>
            <person name="Yamada T."/>
            <person name="Dunigan D.D."/>
            <person name="Grigoriev I.V."/>
            <person name="Claverie J.M."/>
            <person name="Van Etten J.L."/>
        </authorList>
    </citation>
    <scope>NUCLEOTIDE SEQUENCE [LARGE SCALE GENOMIC DNA]</scope>
    <source>
        <strain evidence="3 4">NC64A</strain>
    </source>
</reference>
<sequence>MSGLSLGCYWTHLHLFYMFLQAWTRVFDQICFSLMLFQLVMVGIMGIKQMVAPPLVVLPLLPLTAFFWWSSHKLFWRPQMTLALEDAGRLDDQDREADEGRGSRRGPGNDVEAQQTDASQRYLSPAFKLSAAEFEAFLLEADTMLHFLATGEQSEELEVFVIQARATATQEAGYESAEEEMDSVPASGAPRASSSSSGAAAGPTSAPMGDLEMGTMKA</sequence>
<keyword evidence="2" id="KW-1133">Transmembrane helix</keyword>
<protein>
    <submittedName>
        <fullName evidence="3">Uncharacterized protein</fullName>
    </submittedName>
</protein>
<evidence type="ECO:0000256" key="2">
    <source>
        <dbReference type="SAM" id="Phobius"/>
    </source>
</evidence>
<dbReference type="GeneID" id="17356329"/>
<feature type="region of interest" description="Disordered" evidence="1">
    <location>
        <begin position="171"/>
        <end position="218"/>
    </location>
</feature>
<accession>E1ZBT6</accession>
<dbReference type="AlphaFoldDB" id="E1ZBT6"/>
<evidence type="ECO:0000313" key="4">
    <source>
        <dbReference type="Proteomes" id="UP000008141"/>
    </source>
</evidence>
<dbReference type="InParanoid" id="E1ZBT6"/>
<name>E1ZBT6_CHLVA</name>
<dbReference type="RefSeq" id="XP_005848799.1">
    <property type="nucleotide sequence ID" value="XM_005848737.1"/>
</dbReference>
<gene>
    <name evidence="3" type="ORF">CHLNCDRAFT_144065</name>
</gene>
<keyword evidence="2" id="KW-0472">Membrane</keyword>
<keyword evidence="2" id="KW-0812">Transmembrane</keyword>
<feature type="compositionally biased region" description="Low complexity" evidence="1">
    <location>
        <begin position="185"/>
        <end position="209"/>
    </location>
</feature>
<feature type="region of interest" description="Disordered" evidence="1">
    <location>
        <begin position="91"/>
        <end position="117"/>
    </location>
</feature>
<feature type="compositionally biased region" description="Basic and acidic residues" evidence="1">
    <location>
        <begin position="91"/>
        <end position="102"/>
    </location>
</feature>
<dbReference type="EMBL" id="GL433841">
    <property type="protein sequence ID" value="EFN56697.1"/>
    <property type="molecule type" value="Genomic_DNA"/>
</dbReference>
<feature type="transmembrane region" description="Helical" evidence="2">
    <location>
        <begin position="51"/>
        <end position="70"/>
    </location>
</feature>
<dbReference type="Proteomes" id="UP000008141">
    <property type="component" value="Unassembled WGS sequence"/>
</dbReference>
<evidence type="ECO:0000256" key="1">
    <source>
        <dbReference type="SAM" id="MobiDB-lite"/>
    </source>
</evidence>